<feature type="chain" id="PRO_5008981334" description="Tol-Pal system protein TolB" evidence="5">
    <location>
        <begin position="23"/>
        <end position="440"/>
    </location>
</feature>
<gene>
    <name evidence="5 7" type="primary">tolB</name>
    <name evidence="7" type="ORF">DSW25_16275</name>
</gene>
<organism evidence="7 8">
    <name type="scientific">Sulfitobacter donghicola DSW-25 = KCTC 12864 = JCM 14565</name>
    <dbReference type="NCBI Taxonomy" id="1300350"/>
    <lineage>
        <taxon>Bacteria</taxon>
        <taxon>Pseudomonadati</taxon>
        <taxon>Pseudomonadota</taxon>
        <taxon>Alphaproteobacteria</taxon>
        <taxon>Rhodobacterales</taxon>
        <taxon>Roseobacteraceae</taxon>
        <taxon>Sulfitobacter</taxon>
    </lineage>
</organism>
<dbReference type="RefSeq" id="WP_025059889.1">
    <property type="nucleotide sequence ID" value="NZ_JAMC01000007.1"/>
</dbReference>
<dbReference type="InterPro" id="IPR014167">
    <property type="entry name" value="Tol-Pal_TolB"/>
</dbReference>
<dbReference type="PANTHER" id="PTHR36842:SF1">
    <property type="entry name" value="PROTEIN TOLB"/>
    <property type="match status" value="1"/>
</dbReference>
<keyword evidence="4 5" id="KW-0574">Periplasm</keyword>
<feature type="signal peptide" evidence="5">
    <location>
        <begin position="1"/>
        <end position="22"/>
    </location>
</feature>
<sequence length="440" mass="47265" precursor="true">MKYLSICLALLCAFGLSSAVSAQQGPLRITIEEGIIQPLPIAIPDFQAETGEAGQLAGDLARVIAADLQGTGVFREIPSSAFIAQYSDFNAPVSFPDWKAINAQALVTGAVSVSGNSVNVKFRVFDVVSGSNLGEGLQFSGTTEGWRRMAHKVADEVYSRITGEGGYFDSRVVYVSETGPKNDRKKRLAIMDYDGANVRYLTDSSAIVLAPRFSPTGDRVLYTSYESGFPRIYVLNVGSVQRRVLESAEGTMSFAPRFSPSGQTVVFSLSQGGNTDIYTMDIASGQSVRLTNTPSIETAPSYSPDGSKIVFESDRSGSPQLYIMAATGGEARRISFGEGRYGTPVWSPRGDLVAFTKQHGGRFHIGVMRTDGSEERLLTASFLDEGPTWSPNGRVIMFTRETQGAGGASSIYSVDITGRVLRQVSTPEGGSDPSWSPLQQ</sequence>
<dbReference type="GO" id="GO:0042597">
    <property type="term" value="C:periplasmic space"/>
    <property type="evidence" value="ECO:0007669"/>
    <property type="project" value="UniProtKB-SubCell"/>
</dbReference>
<dbReference type="GO" id="GO:0017038">
    <property type="term" value="P:protein import"/>
    <property type="evidence" value="ECO:0007669"/>
    <property type="project" value="InterPro"/>
</dbReference>
<dbReference type="SUPFAM" id="SSF69304">
    <property type="entry name" value="Tricorn protease N-terminal domain"/>
    <property type="match status" value="1"/>
</dbReference>
<evidence type="ECO:0000256" key="4">
    <source>
        <dbReference type="ARBA" id="ARBA00022764"/>
    </source>
</evidence>
<dbReference type="EMBL" id="JAMC01000007">
    <property type="protein sequence ID" value="KEJ88230.1"/>
    <property type="molecule type" value="Genomic_DNA"/>
</dbReference>
<evidence type="ECO:0000256" key="2">
    <source>
        <dbReference type="ARBA" id="ARBA00009820"/>
    </source>
</evidence>
<keyword evidence="3 5" id="KW-0732">Signal</keyword>
<comment type="function">
    <text evidence="5">Part of the Tol-Pal system, which plays a role in outer membrane invagination during cell division and is important for maintaining outer membrane integrity.</text>
</comment>
<proteinExistence type="inferred from homology"/>
<dbReference type="InterPro" id="IPR011659">
    <property type="entry name" value="WD40"/>
</dbReference>
<evidence type="ECO:0000259" key="6">
    <source>
        <dbReference type="Pfam" id="PF04052"/>
    </source>
</evidence>
<protein>
    <recommendedName>
        <fullName evidence="5">Tol-Pal system protein TolB</fullName>
    </recommendedName>
</protein>
<dbReference type="AlphaFoldDB" id="A0A073IF82"/>
<comment type="caution">
    <text evidence="7">The sequence shown here is derived from an EMBL/GenBank/DDBJ whole genome shotgun (WGS) entry which is preliminary data.</text>
</comment>
<dbReference type="GO" id="GO:0051301">
    <property type="term" value="P:cell division"/>
    <property type="evidence" value="ECO:0007669"/>
    <property type="project" value="UniProtKB-UniRule"/>
</dbReference>
<dbReference type="Pfam" id="PF04052">
    <property type="entry name" value="TolB_N"/>
    <property type="match status" value="1"/>
</dbReference>
<evidence type="ECO:0000313" key="7">
    <source>
        <dbReference type="EMBL" id="KEJ88230.1"/>
    </source>
</evidence>
<dbReference type="Proteomes" id="UP000027734">
    <property type="component" value="Unassembled WGS sequence"/>
</dbReference>
<reference evidence="7 8" key="1">
    <citation type="submission" date="2014-01" db="EMBL/GenBank/DDBJ databases">
        <title>Sulfitobacter donghicola JCM 14565 Genome Sequencing.</title>
        <authorList>
            <person name="Lai Q."/>
            <person name="Hong Z."/>
        </authorList>
    </citation>
    <scope>NUCLEOTIDE SEQUENCE [LARGE SCALE GENOMIC DNA]</scope>
    <source>
        <strain evidence="7 8">JCM 14565</strain>
    </source>
</reference>
<evidence type="ECO:0000313" key="8">
    <source>
        <dbReference type="Proteomes" id="UP000027734"/>
    </source>
</evidence>
<dbReference type="PANTHER" id="PTHR36842">
    <property type="entry name" value="PROTEIN TOLB HOMOLOG"/>
    <property type="match status" value="1"/>
</dbReference>
<dbReference type="InterPro" id="IPR007195">
    <property type="entry name" value="TolB_N"/>
</dbReference>
<dbReference type="STRING" id="1300350.Z948_2556"/>
<dbReference type="SUPFAM" id="SSF52964">
    <property type="entry name" value="TolB, N-terminal domain"/>
    <property type="match status" value="1"/>
</dbReference>
<dbReference type="InterPro" id="IPR011042">
    <property type="entry name" value="6-blade_b-propeller_TolB-like"/>
</dbReference>
<keyword evidence="5" id="KW-0132">Cell division</keyword>
<evidence type="ECO:0000256" key="1">
    <source>
        <dbReference type="ARBA" id="ARBA00004418"/>
    </source>
</evidence>
<name>A0A073IF82_9RHOB</name>
<dbReference type="eggNOG" id="COG0823">
    <property type="taxonomic scope" value="Bacteria"/>
</dbReference>
<dbReference type="Pfam" id="PF07676">
    <property type="entry name" value="PD40"/>
    <property type="match status" value="4"/>
</dbReference>
<comment type="similarity">
    <text evidence="2 5">Belongs to the TolB family.</text>
</comment>
<dbReference type="HAMAP" id="MF_00671">
    <property type="entry name" value="TolB"/>
    <property type="match status" value="1"/>
</dbReference>
<dbReference type="OrthoDB" id="9802240at2"/>
<evidence type="ECO:0000256" key="5">
    <source>
        <dbReference type="HAMAP-Rule" id="MF_00671"/>
    </source>
</evidence>
<accession>A0A073IF82</accession>
<keyword evidence="5" id="KW-0131">Cell cycle</keyword>
<evidence type="ECO:0000256" key="3">
    <source>
        <dbReference type="ARBA" id="ARBA00022729"/>
    </source>
</evidence>
<dbReference type="Gene3D" id="3.40.50.10070">
    <property type="entry name" value="TolB, N-terminal domain"/>
    <property type="match status" value="1"/>
</dbReference>
<comment type="subunit">
    <text evidence="5">The Tol-Pal system is composed of five core proteins: the inner membrane proteins TolA, TolQ and TolR, the periplasmic protein TolB and the outer membrane protein Pal. They form a network linking the inner and outer membranes and the peptidoglycan layer.</text>
</comment>
<comment type="subcellular location">
    <subcellularLocation>
        <location evidence="1 5">Periplasm</location>
    </subcellularLocation>
</comment>
<dbReference type="Gene3D" id="2.120.10.30">
    <property type="entry name" value="TolB, C-terminal domain"/>
    <property type="match status" value="1"/>
</dbReference>
<feature type="domain" description="TolB N-terminal" evidence="6">
    <location>
        <begin position="27"/>
        <end position="132"/>
    </location>
</feature>
<dbReference type="NCBIfam" id="TIGR02800">
    <property type="entry name" value="propeller_TolB"/>
    <property type="match status" value="1"/>
</dbReference>
<keyword evidence="8" id="KW-1185">Reference proteome</keyword>